<evidence type="ECO:0000259" key="3">
    <source>
        <dbReference type="PROSITE" id="PS51034"/>
    </source>
</evidence>
<evidence type="ECO:0000256" key="2">
    <source>
        <dbReference type="SAM" id="SignalP"/>
    </source>
</evidence>
<protein>
    <submittedName>
        <fullName evidence="5">Uncharacterized protein LOC106459133</fullName>
    </submittedName>
</protein>
<dbReference type="InterPro" id="IPR055356">
    <property type="entry name" value="ZP-N"/>
</dbReference>
<keyword evidence="4" id="KW-1185">Reference proteome</keyword>
<dbReference type="Proteomes" id="UP000694941">
    <property type="component" value="Unplaced"/>
</dbReference>
<name>A0ABM1SCB8_LIMPO</name>
<reference evidence="5" key="1">
    <citation type="submission" date="2025-08" db="UniProtKB">
        <authorList>
            <consortium name="RefSeq"/>
        </authorList>
    </citation>
    <scope>IDENTIFICATION</scope>
    <source>
        <tissue evidence="5">Muscle</tissue>
    </source>
</reference>
<gene>
    <name evidence="5" type="primary">LOC106459133</name>
</gene>
<dbReference type="PANTHER" id="PTHR46560">
    <property type="entry name" value="CYPHER, ISOFORM B"/>
    <property type="match status" value="1"/>
</dbReference>
<dbReference type="Pfam" id="PF23344">
    <property type="entry name" value="ZP-N"/>
    <property type="match status" value="1"/>
</dbReference>
<feature type="domain" description="ZP" evidence="3">
    <location>
        <begin position="45"/>
        <end position="307"/>
    </location>
</feature>
<keyword evidence="1" id="KW-0472">Membrane</keyword>
<dbReference type="Gene3D" id="2.60.40.4100">
    <property type="entry name" value="Zona pellucida, ZP-C domain"/>
    <property type="match status" value="1"/>
</dbReference>
<dbReference type="InterPro" id="IPR057475">
    <property type="entry name" value="CUT_C"/>
</dbReference>
<proteinExistence type="predicted"/>
<dbReference type="PROSITE" id="PS51034">
    <property type="entry name" value="ZP_2"/>
    <property type="match status" value="1"/>
</dbReference>
<keyword evidence="2" id="KW-0732">Signal</keyword>
<feature type="chain" id="PRO_5046927720" evidence="2">
    <location>
        <begin position="19"/>
        <end position="413"/>
    </location>
</feature>
<keyword evidence="1" id="KW-0812">Transmembrane</keyword>
<dbReference type="GeneID" id="106459133"/>
<dbReference type="RefSeq" id="XP_022241273.1">
    <property type="nucleotide sequence ID" value="XM_022385565.1"/>
</dbReference>
<dbReference type="InterPro" id="IPR001507">
    <property type="entry name" value="ZP_dom"/>
</dbReference>
<evidence type="ECO:0000313" key="4">
    <source>
        <dbReference type="Proteomes" id="UP000694941"/>
    </source>
</evidence>
<feature type="transmembrane region" description="Helical" evidence="1">
    <location>
        <begin position="367"/>
        <end position="390"/>
    </location>
</feature>
<dbReference type="InterPro" id="IPR042235">
    <property type="entry name" value="ZP-C_dom"/>
</dbReference>
<evidence type="ECO:0000313" key="5">
    <source>
        <dbReference type="RefSeq" id="XP_022241273.1"/>
    </source>
</evidence>
<dbReference type="Pfam" id="PF25301">
    <property type="entry name" value="CUT_C"/>
    <property type="match status" value="1"/>
</dbReference>
<dbReference type="PANTHER" id="PTHR46560:SF5">
    <property type="entry name" value="CYPHER, ISOFORM B"/>
    <property type="match status" value="1"/>
</dbReference>
<sequence>MKLTVVVVIVIVVTLQQGRVLHSFHVSPKSHSKTSPNKFISVHAACSRQAIMAAVVLKDLFRGAVYARGYPLECRAEGNNSREVQLIIDVNECGTKLTKEEDGSLSYEVLLYVQFDKNVQQAIDEQVRVQCSPREITVIGTMGSSDASHHVGRELHRAGGMEAPSTSAIPTLKNSSQSLNCWMDIFKGRLPDIQPITEFVNVGEEVTMLIKIREKPGTVTKVTNCIAHDGAKEVQQALIDDNGCSVDKSIIPDLEEKFNQKTGIKMVYATFMAFKFPDRDSLHLECNVLICNDSCPLFPCTTRTGPKRAERSASGQVFHSFPGEVVFNSVEVKAPAVEIGTSLKQQSPEPVSVYNNIDQVCLTPTKMIVTVSILLVVLVIAVIISICMCVRARELQKRACQQVGLAYGRVVNL</sequence>
<feature type="signal peptide" evidence="2">
    <location>
        <begin position="1"/>
        <end position="18"/>
    </location>
</feature>
<accession>A0ABM1SCB8</accession>
<organism evidence="4 5">
    <name type="scientific">Limulus polyphemus</name>
    <name type="common">Atlantic horseshoe crab</name>
    <dbReference type="NCBI Taxonomy" id="6850"/>
    <lineage>
        <taxon>Eukaryota</taxon>
        <taxon>Metazoa</taxon>
        <taxon>Ecdysozoa</taxon>
        <taxon>Arthropoda</taxon>
        <taxon>Chelicerata</taxon>
        <taxon>Merostomata</taxon>
        <taxon>Xiphosura</taxon>
        <taxon>Limulidae</taxon>
        <taxon>Limulus</taxon>
    </lineage>
</organism>
<dbReference type="SMART" id="SM00241">
    <property type="entry name" value="ZP"/>
    <property type="match status" value="1"/>
</dbReference>
<evidence type="ECO:0000256" key="1">
    <source>
        <dbReference type="SAM" id="Phobius"/>
    </source>
</evidence>
<keyword evidence="1" id="KW-1133">Transmembrane helix</keyword>